<accession>A0ACC2XCY6</accession>
<proteinExistence type="predicted"/>
<comment type="caution">
    <text evidence="1">The sequence shown here is derived from an EMBL/GenBank/DDBJ whole genome shotgun (WGS) entry which is preliminary data.</text>
</comment>
<gene>
    <name evidence="1" type="ORF">QFC24_004615</name>
</gene>
<reference evidence="1" key="1">
    <citation type="submission" date="2023-04" db="EMBL/GenBank/DDBJ databases">
        <title>Draft Genome sequencing of Naganishia species isolated from polar environments using Oxford Nanopore Technology.</title>
        <authorList>
            <person name="Leo P."/>
            <person name="Venkateswaran K."/>
        </authorList>
    </citation>
    <scope>NUCLEOTIDE SEQUENCE</scope>
    <source>
        <strain evidence="1">DBVPG 5303</strain>
    </source>
</reference>
<name>A0ACC2XCY6_9TREE</name>
<keyword evidence="2" id="KW-1185">Reference proteome</keyword>
<dbReference type="Proteomes" id="UP001234202">
    <property type="component" value="Unassembled WGS sequence"/>
</dbReference>
<organism evidence="1 2">
    <name type="scientific">Naganishia onofrii</name>
    <dbReference type="NCBI Taxonomy" id="1851511"/>
    <lineage>
        <taxon>Eukaryota</taxon>
        <taxon>Fungi</taxon>
        <taxon>Dikarya</taxon>
        <taxon>Basidiomycota</taxon>
        <taxon>Agaricomycotina</taxon>
        <taxon>Tremellomycetes</taxon>
        <taxon>Filobasidiales</taxon>
        <taxon>Filobasidiaceae</taxon>
        <taxon>Naganishia</taxon>
    </lineage>
</organism>
<evidence type="ECO:0000313" key="2">
    <source>
        <dbReference type="Proteomes" id="UP001234202"/>
    </source>
</evidence>
<protein>
    <submittedName>
        <fullName evidence="1">Uncharacterized protein</fullName>
    </submittedName>
</protein>
<sequence>MDIGLNDELNGLAEYDYDSPNHQNETWARSMARSALESQREMTGDCIIPTDVFAVIAEILAGSRDLETLAHLNIASRQIHAGTLPVLYETLVFSDEKALSNAFQRPPLGWKYTK</sequence>
<dbReference type="EMBL" id="JASBWV010000017">
    <property type="protein sequence ID" value="KAJ9121279.1"/>
    <property type="molecule type" value="Genomic_DNA"/>
</dbReference>
<evidence type="ECO:0000313" key="1">
    <source>
        <dbReference type="EMBL" id="KAJ9121279.1"/>
    </source>
</evidence>